<comment type="caution">
    <text evidence="1">The sequence shown here is derived from an EMBL/GenBank/DDBJ whole genome shotgun (WGS) entry which is preliminary data.</text>
</comment>
<proteinExistence type="predicted"/>
<evidence type="ECO:0000313" key="1">
    <source>
        <dbReference type="EMBL" id="GAF74500.1"/>
    </source>
</evidence>
<dbReference type="InterPro" id="IPR035069">
    <property type="entry name" value="TTHA1013/TTHA0281-like"/>
</dbReference>
<dbReference type="Gene3D" id="3.30.160.250">
    <property type="match status" value="1"/>
</dbReference>
<dbReference type="AlphaFoldDB" id="X0TEM6"/>
<name>X0TEM6_9ZZZZ</name>
<dbReference type="EMBL" id="BARS01006845">
    <property type="protein sequence ID" value="GAF74500.1"/>
    <property type="molecule type" value="Genomic_DNA"/>
</dbReference>
<dbReference type="SUPFAM" id="SSF143100">
    <property type="entry name" value="TTHA1013/TTHA0281-like"/>
    <property type="match status" value="1"/>
</dbReference>
<organism evidence="1">
    <name type="scientific">marine sediment metagenome</name>
    <dbReference type="NCBI Taxonomy" id="412755"/>
    <lineage>
        <taxon>unclassified sequences</taxon>
        <taxon>metagenomes</taxon>
        <taxon>ecological metagenomes</taxon>
    </lineage>
</organism>
<evidence type="ECO:0008006" key="2">
    <source>
        <dbReference type="Google" id="ProtNLM"/>
    </source>
</evidence>
<gene>
    <name evidence="1" type="ORF">S01H1_13263</name>
</gene>
<sequence length="89" mass="9939">MNIDYTVQIWKEDDQYIAHATPLDVVSSGPNPEEARAALKEAVHLFLETALEMGTLEEILDECGYESKEDTWVSPSWIAIERQSTAIGA</sequence>
<accession>X0TEM6</accession>
<protein>
    <recommendedName>
        <fullName evidence="2">HicB-like antitoxin of toxin-antitoxin system domain-containing protein</fullName>
    </recommendedName>
</protein>
<reference evidence="1" key="1">
    <citation type="journal article" date="2014" name="Front. Microbiol.">
        <title>High frequency of phylogenetically diverse reductive dehalogenase-homologous genes in deep subseafloor sedimentary metagenomes.</title>
        <authorList>
            <person name="Kawai M."/>
            <person name="Futagami T."/>
            <person name="Toyoda A."/>
            <person name="Takaki Y."/>
            <person name="Nishi S."/>
            <person name="Hori S."/>
            <person name="Arai W."/>
            <person name="Tsubouchi T."/>
            <person name="Morono Y."/>
            <person name="Uchiyama I."/>
            <person name="Ito T."/>
            <person name="Fujiyama A."/>
            <person name="Inagaki F."/>
            <person name="Takami H."/>
        </authorList>
    </citation>
    <scope>NUCLEOTIDE SEQUENCE</scope>
    <source>
        <strain evidence="1">Expedition CK06-06</strain>
    </source>
</reference>